<evidence type="ECO:0000256" key="4">
    <source>
        <dbReference type="ARBA" id="ARBA00022729"/>
    </source>
</evidence>
<accession>A0A3B0U0K8</accession>
<dbReference type="InterPro" id="IPR010917">
    <property type="entry name" value="TonB_rcpt_CS"/>
</dbReference>
<name>A0A3B0U0K8_9ZZZZ</name>
<evidence type="ECO:0000256" key="3">
    <source>
        <dbReference type="ARBA" id="ARBA00022692"/>
    </source>
</evidence>
<keyword evidence="7" id="KW-0998">Cell outer membrane</keyword>
<evidence type="ECO:0000256" key="2">
    <source>
        <dbReference type="ARBA" id="ARBA00022448"/>
    </source>
</evidence>
<evidence type="ECO:0000256" key="6">
    <source>
        <dbReference type="ARBA" id="ARBA00023136"/>
    </source>
</evidence>
<keyword evidence="6" id="KW-0472">Membrane</keyword>
<keyword evidence="9" id="KW-0675">Receptor</keyword>
<dbReference type="GO" id="GO:0044718">
    <property type="term" value="P:siderophore transmembrane transport"/>
    <property type="evidence" value="ECO:0007669"/>
    <property type="project" value="TreeGrafter"/>
</dbReference>
<dbReference type="EMBL" id="UOER01000111">
    <property type="protein sequence ID" value="VAW21863.1"/>
    <property type="molecule type" value="Genomic_DNA"/>
</dbReference>
<dbReference type="PROSITE" id="PS01156">
    <property type="entry name" value="TONB_DEPENDENT_REC_2"/>
    <property type="match status" value="1"/>
</dbReference>
<dbReference type="InterPro" id="IPR039426">
    <property type="entry name" value="TonB-dep_rcpt-like"/>
</dbReference>
<feature type="domain" description="TonB-dependent receptor-like beta-barrel" evidence="8">
    <location>
        <begin position="17"/>
        <end position="218"/>
    </location>
</feature>
<keyword evidence="3" id="KW-0812">Transmembrane</keyword>
<dbReference type="InterPro" id="IPR000531">
    <property type="entry name" value="Beta-barrel_TonB"/>
</dbReference>
<protein>
    <submittedName>
        <fullName evidence="9">TonB-dependent receptor</fullName>
    </submittedName>
</protein>
<evidence type="ECO:0000256" key="7">
    <source>
        <dbReference type="ARBA" id="ARBA00023237"/>
    </source>
</evidence>
<organism evidence="9">
    <name type="scientific">hydrothermal vent metagenome</name>
    <dbReference type="NCBI Taxonomy" id="652676"/>
    <lineage>
        <taxon>unclassified sequences</taxon>
        <taxon>metagenomes</taxon>
        <taxon>ecological metagenomes</taxon>
    </lineage>
</organism>
<proteinExistence type="predicted"/>
<evidence type="ECO:0000256" key="5">
    <source>
        <dbReference type="ARBA" id="ARBA00023077"/>
    </source>
</evidence>
<evidence type="ECO:0000313" key="9">
    <source>
        <dbReference type="EMBL" id="VAW21863.1"/>
    </source>
</evidence>
<dbReference type="InterPro" id="IPR036942">
    <property type="entry name" value="Beta-barrel_TonB_sf"/>
</dbReference>
<dbReference type="Pfam" id="PF00593">
    <property type="entry name" value="TonB_dep_Rec_b-barrel"/>
    <property type="match status" value="1"/>
</dbReference>
<gene>
    <name evidence="9" type="ORF">MNBD_BACTEROID04-1205</name>
</gene>
<dbReference type="GO" id="GO:0009279">
    <property type="term" value="C:cell outer membrane"/>
    <property type="evidence" value="ECO:0007669"/>
    <property type="project" value="UniProtKB-SubCell"/>
</dbReference>
<evidence type="ECO:0000256" key="1">
    <source>
        <dbReference type="ARBA" id="ARBA00004571"/>
    </source>
</evidence>
<keyword evidence="4" id="KW-0732">Signal</keyword>
<dbReference type="SUPFAM" id="SSF56935">
    <property type="entry name" value="Porins"/>
    <property type="match status" value="1"/>
</dbReference>
<comment type="subcellular location">
    <subcellularLocation>
        <location evidence="1">Cell outer membrane</location>
        <topology evidence="1">Multi-pass membrane protein</topology>
    </subcellularLocation>
</comment>
<dbReference type="AlphaFoldDB" id="A0A3B0U0K8"/>
<dbReference type="PANTHER" id="PTHR30069">
    <property type="entry name" value="TONB-DEPENDENT OUTER MEMBRANE RECEPTOR"/>
    <property type="match status" value="1"/>
</dbReference>
<dbReference type="PROSITE" id="PS52016">
    <property type="entry name" value="TONB_DEPENDENT_REC_3"/>
    <property type="match status" value="1"/>
</dbReference>
<reference evidence="9" key="1">
    <citation type="submission" date="2018-06" db="EMBL/GenBank/DDBJ databases">
        <authorList>
            <person name="Zhirakovskaya E."/>
        </authorList>
    </citation>
    <scope>NUCLEOTIDE SEQUENCE</scope>
</reference>
<dbReference type="GO" id="GO:0015344">
    <property type="term" value="F:siderophore uptake transmembrane transporter activity"/>
    <property type="evidence" value="ECO:0007669"/>
    <property type="project" value="TreeGrafter"/>
</dbReference>
<dbReference type="PANTHER" id="PTHR30069:SF53">
    <property type="entry name" value="COLICIN I RECEPTOR-RELATED"/>
    <property type="match status" value="1"/>
</dbReference>
<keyword evidence="5" id="KW-0798">TonB box</keyword>
<keyword evidence="2" id="KW-0813">Transport</keyword>
<feature type="non-terminal residue" evidence="9">
    <location>
        <position position="1"/>
    </location>
</feature>
<sequence length="256" mass="28785">EKAPIFTSVFPRFNNVDINTNAENEKIFSAELGYGFRGEKLAANINIYRTQWNDRTLTRTFQNPDGTFGSANILGVNALHQGIELDFTYKVPNLTVTGMLSLGDWTWANNLENIQIFDEEQNLVNTVNMYIEGLKVSDAAQTTAALGLDYKLMEKTHFTVDFNYYDNLYARYDPNDRGTPGAPQAWKAPAYTTFDMSLRYGFKIGDLDTTLTGRMNNVFDTQYIADATDGAGSVAQTALVWFGFGRTFNISAKIRF</sequence>
<dbReference type="Gene3D" id="2.40.170.20">
    <property type="entry name" value="TonB-dependent receptor, beta-barrel domain"/>
    <property type="match status" value="1"/>
</dbReference>
<evidence type="ECO:0000259" key="8">
    <source>
        <dbReference type="Pfam" id="PF00593"/>
    </source>
</evidence>